<gene>
    <name evidence="1" type="ORF">PHYBLDRAFT_61940</name>
</gene>
<dbReference type="EMBL" id="KV440971">
    <property type="protein sequence ID" value="OAD80896.1"/>
    <property type="molecule type" value="Genomic_DNA"/>
</dbReference>
<accession>A0A162Q847</accession>
<organism evidence="1 2">
    <name type="scientific">Phycomyces blakesleeanus (strain ATCC 8743b / DSM 1359 / FGSC 10004 / NBRC 33097 / NRRL 1555)</name>
    <dbReference type="NCBI Taxonomy" id="763407"/>
    <lineage>
        <taxon>Eukaryota</taxon>
        <taxon>Fungi</taxon>
        <taxon>Fungi incertae sedis</taxon>
        <taxon>Mucoromycota</taxon>
        <taxon>Mucoromycotina</taxon>
        <taxon>Mucoromycetes</taxon>
        <taxon>Mucorales</taxon>
        <taxon>Phycomycetaceae</taxon>
        <taxon>Phycomyces</taxon>
    </lineage>
</organism>
<evidence type="ECO:0000313" key="2">
    <source>
        <dbReference type="Proteomes" id="UP000077315"/>
    </source>
</evidence>
<dbReference type="VEuPathDB" id="FungiDB:PHYBLDRAFT_61940"/>
<sequence length="100" mass="10740">MINSVVLGSFYGSRLESEKLPAPDLESNSNIVAVLKSILVTISAGAKEASAARTGRSQINSNAIPSVRIAPMDLLSDDAFIPRPFIERKPLRPHAKEVPT</sequence>
<dbReference type="RefSeq" id="XP_018298936.1">
    <property type="nucleotide sequence ID" value="XM_018440878.1"/>
</dbReference>
<protein>
    <submittedName>
        <fullName evidence="1">Uncharacterized protein</fullName>
    </submittedName>
</protein>
<dbReference type="AlphaFoldDB" id="A0A162Q847"/>
<dbReference type="Proteomes" id="UP000077315">
    <property type="component" value="Unassembled WGS sequence"/>
</dbReference>
<dbReference type="InParanoid" id="A0A162Q847"/>
<dbReference type="GeneID" id="29001784"/>
<proteinExistence type="predicted"/>
<reference evidence="2" key="1">
    <citation type="submission" date="2015-06" db="EMBL/GenBank/DDBJ databases">
        <title>Expansion of signal transduction pathways in fungi by whole-genome duplication.</title>
        <authorList>
            <consortium name="DOE Joint Genome Institute"/>
            <person name="Corrochano L.M."/>
            <person name="Kuo A."/>
            <person name="Marcet-Houben M."/>
            <person name="Polaino S."/>
            <person name="Salamov A."/>
            <person name="Villalobos J.M."/>
            <person name="Alvarez M.I."/>
            <person name="Avalos J."/>
            <person name="Benito E.P."/>
            <person name="Benoit I."/>
            <person name="Burger G."/>
            <person name="Camino L.P."/>
            <person name="Canovas D."/>
            <person name="Cerda-Olmedo E."/>
            <person name="Cheng J.-F."/>
            <person name="Dominguez A."/>
            <person name="Elias M."/>
            <person name="Eslava A.P."/>
            <person name="Glaser F."/>
            <person name="Grimwood J."/>
            <person name="Gutierrez G."/>
            <person name="Heitman J."/>
            <person name="Henrissat B."/>
            <person name="Iturriaga E.A."/>
            <person name="Lang B.F."/>
            <person name="Lavin J.L."/>
            <person name="Lee S."/>
            <person name="Li W."/>
            <person name="Lindquist E."/>
            <person name="Lopez-Garcia S."/>
            <person name="Luque E.M."/>
            <person name="Marcos A.T."/>
            <person name="Martin J."/>
            <person name="McCluskey K."/>
            <person name="Medina H.R."/>
            <person name="Miralles-Duran A."/>
            <person name="Miyazaki A."/>
            <person name="Munoz-Torres E."/>
            <person name="Oguiza J.A."/>
            <person name="Ohm R."/>
            <person name="Olmedo M."/>
            <person name="Orejas M."/>
            <person name="Ortiz-Castellanos L."/>
            <person name="Pisabarro A.G."/>
            <person name="Rodriguez-Romero J."/>
            <person name="Ruiz-Herrera J."/>
            <person name="Ruiz-Vazquez R."/>
            <person name="Sanz C."/>
            <person name="Schackwitz W."/>
            <person name="Schmutz J."/>
            <person name="Shahriari M."/>
            <person name="Shelest E."/>
            <person name="Silva-Franco F."/>
            <person name="Soanes D."/>
            <person name="Syed K."/>
            <person name="Tagua V.G."/>
            <person name="Talbot N.J."/>
            <person name="Thon M."/>
            <person name="De vries R.P."/>
            <person name="Wiebenga A."/>
            <person name="Yadav J.S."/>
            <person name="Braun E.L."/>
            <person name="Baker S."/>
            <person name="Garre V."/>
            <person name="Horwitz B."/>
            <person name="Torres-Martinez S."/>
            <person name="Idnurm A."/>
            <person name="Herrera-Estrella A."/>
            <person name="Gabaldon T."/>
            <person name="Grigoriev I.V."/>
        </authorList>
    </citation>
    <scope>NUCLEOTIDE SEQUENCE [LARGE SCALE GENOMIC DNA]</scope>
    <source>
        <strain evidence="2">NRRL 1555(-)</strain>
    </source>
</reference>
<keyword evidence="2" id="KW-1185">Reference proteome</keyword>
<evidence type="ECO:0000313" key="1">
    <source>
        <dbReference type="EMBL" id="OAD80896.1"/>
    </source>
</evidence>
<name>A0A162Q847_PHYB8</name>